<evidence type="ECO:0000313" key="2">
    <source>
        <dbReference type="Proteomes" id="UP001458880"/>
    </source>
</evidence>
<keyword evidence="2" id="KW-1185">Reference proteome</keyword>
<accession>A0AAW1MSD0</accession>
<proteinExistence type="predicted"/>
<sequence length="158" mass="18129">MECQNYTGTTKLDQVLNQMDLYKVDILCETRWPGQGDKINKNGSTILFSRKGAHEDRLNRVAIIINKNARNSLLEWRSISDRILTIRIKSSVRHITIIQSYAPTEVSEEEPKDVFYQEPSCTLKKVNKGDLIILMGDLNAKIGSNNEECEKILWVNMD</sequence>
<evidence type="ECO:0000313" key="1">
    <source>
        <dbReference type="EMBL" id="KAK9751724.1"/>
    </source>
</evidence>
<dbReference type="Proteomes" id="UP001458880">
    <property type="component" value="Unassembled WGS sequence"/>
</dbReference>
<dbReference type="Gene3D" id="3.60.10.10">
    <property type="entry name" value="Endonuclease/exonuclease/phosphatase"/>
    <property type="match status" value="1"/>
</dbReference>
<organism evidence="1 2">
    <name type="scientific">Popillia japonica</name>
    <name type="common">Japanese beetle</name>
    <dbReference type="NCBI Taxonomy" id="7064"/>
    <lineage>
        <taxon>Eukaryota</taxon>
        <taxon>Metazoa</taxon>
        <taxon>Ecdysozoa</taxon>
        <taxon>Arthropoda</taxon>
        <taxon>Hexapoda</taxon>
        <taxon>Insecta</taxon>
        <taxon>Pterygota</taxon>
        <taxon>Neoptera</taxon>
        <taxon>Endopterygota</taxon>
        <taxon>Coleoptera</taxon>
        <taxon>Polyphaga</taxon>
        <taxon>Scarabaeiformia</taxon>
        <taxon>Scarabaeidae</taxon>
        <taxon>Rutelinae</taxon>
        <taxon>Popillia</taxon>
    </lineage>
</organism>
<gene>
    <name evidence="1" type="ORF">QE152_g4797</name>
</gene>
<dbReference type="SUPFAM" id="SSF56219">
    <property type="entry name" value="DNase I-like"/>
    <property type="match status" value="1"/>
</dbReference>
<comment type="caution">
    <text evidence="1">The sequence shown here is derived from an EMBL/GenBank/DDBJ whole genome shotgun (WGS) entry which is preliminary data.</text>
</comment>
<dbReference type="InterPro" id="IPR036691">
    <property type="entry name" value="Endo/exonu/phosph_ase_sf"/>
</dbReference>
<dbReference type="EMBL" id="JASPKY010000026">
    <property type="protein sequence ID" value="KAK9751724.1"/>
    <property type="molecule type" value="Genomic_DNA"/>
</dbReference>
<dbReference type="AlphaFoldDB" id="A0AAW1MSD0"/>
<reference evidence="1 2" key="1">
    <citation type="journal article" date="2024" name="BMC Genomics">
        <title>De novo assembly and annotation of Popillia japonica's genome with initial clues to its potential as an invasive pest.</title>
        <authorList>
            <person name="Cucini C."/>
            <person name="Boschi S."/>
            <person name="Funari R."/>
            <person name="Cardaioli E."/>
            <person name="Iannotti N."/>
            <person name="Marturano G."/>
            <person name="Paoli F."/>
            <person name="Bruttini M."/>
            <person name="Carapelli A."/>
            <person name="Frati F."/>
            <person name="Nardi F."/>
        </authorList>
    </citation>
    <scope>NUCLEOTIDE SEQUENCE [LARGE SCALE GENOMIC DNA]</scope>
    <source>
        <strain evidence="1">DMR45628</strain>
    </source>
</reference>
<name>A0AAW1MSD0_POPJA</name>
<protein>
    <submittedName>
        <fullName evidence="1">Uncharacterized protein</fullName>
    </submittedName>
</protein>